<dbReference type="KEGG" id="aten:116304062"/>
<feature type="coiled-coil region" evidence="1">
    <location>
        <begin position="59"/>
        <end position="97"/>
    </location>
</feature>
<protein>
    <submittedName>
        <fullName evidence="4">Protein regulator of cytokinesis 1-like isoform X1</fullName>
    </submittedName>
</protein>
<dbReference type="GO" id="GO:0051256">
    <property type="term" value="P:mitotic spindle midzone assembly"/>
    <property type="evidence" value="ECO:0007669"/>
    <property type="project" value="TreeGrafter"/>
</dbReference>
<keyword evidence="1" id="KW-0175">Coiled coil</keyword>
<sequence length="642" mass="74767">MEPHAPLATIDESFKENSVQMIKTELVGCLEGSMENLQQIWNEIGISEEQKEERTHVVLKHLQTLLQEMVEEERQLKTTLMENVKTCSADLQQLSNELGIEYPTFPEGISILKLENDLRTKVDEFKVEKHKRIKELKKLREQENVFCKRLCLPAHNFGQNFVVPNKEHIRELEANIEYLKNEMIKRLESFKKIKANVMELWKELEEVPKTTVETEMAMDSAETTFELSAINLEALKVLELELEHQKTININISKQLREEIQSLWTKLEISENEYKPFLAHWHGFKRSTINAMESEKQRLQALKLKHMQKFIEGLRKELTNWWDKCYFAPAQREAFSPINDTDYTEELLNMHEHQVEVMKSFYEQNKHLFKMVEKRETMFAKMAEYELKKNDVNRFSNRGGALLKECRARKVLEKELPKLERELKEDIEKWETDNEQQFLVNGVQYTDTMVQQWENMKLEKEQMKLERQKKHQDIMKEELLFGSKPVTPTKRRFIGTPSKTTPNKQRKMDTTSTPSRVTLASMCQSPCKTKSSGRPPIGSSTKKQGKVSRLVTKAKVTPKRVSARLKAKRQVLGESSVLNVSKKLNDSLGMVAGSKMTNDKNTSLMSCMDYNDFAVGLENIENEKNKCRSSLLVAENSMGSFV</sequence>
<dbReference type="OrthoDB" id="642895at2759"/>
<gene>
    <name evidence="4" type="primary">LOC116304062</name>
</gene>
<accession>A0A6P8IRG9</accession>
<dbReference type="FunCoup" id="A0A6P8IRG9">
    <property type="interactions" value="1369"/>
</dbReference>
<name>A0A6P8IRG9_ACTTE</name>
<dbReference type="InterPro" id="IPR007145">
    <property type="entry name" value="MAP65_Ase1_PRC1"/>
</dbReference>
<keyword evidence="3" id="KW-1185">Reference proteome</keyword>
<dbReference type="GO" id="GO:1990023">
    <property type="term" value="C:mitotic spindle midzone"/>
    <property type="evidence" value="ECO:0007669"/>
    <property type="project" value="TreeGrafter"/>
</dbReference>
<dbReference type="GeneID" id="116304062"/>
<evidence type="ECO:0000256" key="2">
    <source>
        <dbReference type="SAM" id="MobiDB-lite"/>
    </source>
</evidence>
<dbReference type="GO" id="GO:0008017">
    <property type="term" value="F:microtubule binding"/>
    <property type="evidence" value="ECO:0007669"/>
    <property type="project" value="InterPro"/>
</dbReference>
<feature type="region of interest" description="Disordered" evidence="2">
    <location>
        <begin position="487"/>
        <end position="545"/>
    </location>
</feature>
<dbReference type="PANTHER" id="PTHR19321">
    <property type="entry name" value="PROTEIN REGULATOR OF CYTOKINESIS 1 PRC1-RELATED"/>
    <property type="match status" value="1"/>
</dbReference>
<evidence type="ECO:0000313" key="3">
    <source>
        <dbReference type="Proteomes" id="UP000515163"/>
    </source>
</evidence>
<organism evidence="3 4">
    <name type="scientific">Actinia tenebrosa</name>
    <name type="common">Australian red waratah sea anemone</name>
    <dbReference type="NCBI Taxonomy" id="6105"/>
    <lineage>
        <taxon>Eukaryota</taxon>
        <taxon>Metazoa</taxon>
        <taxon>Cnidaria</taxon>
        <taxon>Anthozoa</taxon>
        <taxon>Hexacorallia</taxon>
        <taxon>Actiniaria</taxon>
        <taxon>Actiniidae</taxon>
        <taxon>Actinia</taxon>
    </lineage>
</organism>
<dbReference type="Pfam" id="PF03999">
    <property type="entry name" value="MAP65_ASE1"/>
    <property type="match status" value="1"/>
</dbReference>
<evidence type="ECO:0000256" key="1">
    <source>
        <dbReference type="SAM" id="Coils"/>
    </source>
</evidence>
<dbReference type="PANTHER" id="PTHR19321:SF41">
    <property type="entry name" value="FASCETTO-RELATED"/>
    <property type="match status" value="1"/>
</dbReference>
<reference evidence="4" key="1">
    <citation type="submission" date="2025-08" db="UniProtKB">
        <authorList>
            <consortium name="RefSeq"/>
        </authorList>
    </citation>
    <scope>IDENTIFICATION</scope>
    <source>
        <tissue evidence="4">Tentacle</tissue>
    </source>
</reference>
<dbReference type="GO" id="GO:0005737">
    <property type="term" value="C:cytoplasm"/>
    <property type="evidence" value="ECO:0007669"/>
    <property type="project" value="TreeGrafter"/>
</dbReference>
<dbReference type="Gene3D" id="1.20.58.1520">
    <property type="match status" value="1"/>
</dbReference>
<dbReference type="InParanoid" id="A0A6P8IRG9"/>
<feature type="compositionally biased region" description="Polar residues" evidence="2">
    <location>
        <begin position="510"/>
        <end position="542"/>
    </location>
</feature>
<dbReference type="AlphaFoldDB" id="A0A6P8IRG9"/>
<evidence type="ECO:0000313" key="4">
    <source>
        <dbReference type="RefSeq" id="XP_031569574.1"/>
    </source>
</evidence>
<dbReference type="RefSeq" id="XP_031569574.1">
    <property type="nucleotide sequence ID" value="XM_031713714.1"/>
</dbReference>
<dbReference type="Proteomes" id="UP000515163">
    <property type="component" value="Unplaced"/>
</dbReference>
<proteinExistence type="predicted"/>